<dbReference type="SUPFAM" id="SSF50118">
    <property type="entry name" value="Cell growth inhibitor/plasmid maintenance toxic component"/>
    <property type="match status" value="1"/>
</dbReference>
<evidence type="ECO:0008006" key="2">
    <source>
        <dbReference type="Google" id="ProtNLM"/>
    </source>
</evidence>
<evidence type="ECO:0000313" key="1">
    <source>
        <dbReference type="EMBL" id="VAW55949.1"/>
    </source>
</evidence>
<dbReference type="PANTHER" id="PTHR33988">
    <property type="entry name" value="ENDORIBONUCLEASE MAZF-RELATED"/>
    <property type="match status" value="1"/>
</dbReference>
<dbReference type="Gene3D" id="2.30.30.110">
    <property type="match status" value="1"/>
</dbReference>
<proteinExistence type="predicted"/>
<reference evidence="1" key="1">
    <citation type="submission" date="2018-06" db="EMBL/GenBank/DDBJ databases">
        <authorList>
            <person name="Zhirakovskaya E."/>
        </authorList>
    </citation>
    <scope>NUCLEOTIDE SEQUENCE</scope>
</reference>
<dbReference type="GO" id="GO:0016075">
    <property type="term" value="P:rRNA catabolic process"/>
    <property type="evidence" value="ECO:0007669"/>
    <property type="project" value="TreeGrafter"/>
</dbReference>
<protein>
    <recommendedName>
        <fullName evidence="2">Death on curing protein, Doc toxin</fullName>
    </recommendedName>
</protein>
<dbReference type="Pfam" id="PF02452">
    <property type="entry name" value="PemK_toxin"/>
    <property type="match status" value="1"/>
</dbReference>
<dbReference type="AlphaFoldDB" id="A0A3B0X2Z0"/>
<dbReference type="PANTHER" id="PTHR33988:SF2">
    <property type="entry name" value="ENDORIBONUCLEASE MAZF"/>
    <property type="match status" value="1"/>
</dbReference>
<dbReference type="InterPro" id="IPR003477">
    <property type="entry name" value="PemK-like"/>
</dbReference>
<dbReference type="InterPro" id="IPR011067">
    <property type="entry name" value="Plasmid_toxin/cell-grow_inhib"/>
</dbReference>
<gene>
    <name evidence="1" type="ORF">MNBD_GAMMA07-2221</name>
</gene>
<dbReference type="EMBL" id="UOFF01000147">
    <property type="protein sequence ID" value="VAW55949.1"/>
    <property type="molecule type" value="Genomic_DNA"/>
</dbReference>
<accession>A0A3B0X2Z0</accession>
<organism evidence="1">
    <name type="scientific">hydrothermal vent metagenome</name>
    <dbReference type="NCBI Taxonomy" id="652676"/>
    <lineage>
        <taxon>unclassified sequences</taxon>
        <taxon>metagenomes</taxon>
        <taxon>ecological metagenomes</taxon>
    </lineage>
</organism>
<name>A0A3B0X2Z0_9ZZZZ</name>
<dbReference type="GO" id="GO:0003677">
    <property type="term" value="F:DNA binding"/>
    <property type="evidence" value="ECO:0007669"/>
    <property type="project" value="InterPro"/>
</dbReference>
<sequence length="114" mass="12766">MTNFNTGDIILVPFPFTNHKTNKKRPAVVISSLLYNTERPDLIIMAITSQFKPTPVIGEAIIHDWQDAGLLKPSVIKPVITTIEKNLVLKLMGKLLKDDFSSLHDSLDIILSKK</sequence>
<dbReference type="GO" id="GO:0006402">
    <property type="term" value="P:mRNA catabolic process"/>
    <property type="evidence" value="ECO:0007669"/>
    <property type="project" value="TreeGrafter"/>
</dbReference>
<dbReference type="GO" id="GO:0004521">
    <property type="term" value="F:RNA endonuclease activity"/>
    <property type="evidence" value="ECO:0007669"/>
    <property type="project" value="TreeGrafter"/>
</dbReference>